<dbReference type="OrthoDB" id="237408at2"/>
<gene>
    <name evidence="1" type="ORF">Poly41_36930</name>
</gene>
<comment type="caution">
    <text evidence="1">The sequence shown here is derived from an EMBL/GenBank/DDBJ whole genome shotgun (WGS) entry which is preliminary data.</text>
</comment>
<proteinExistence type="predicted"/>
<dbReference type="EMBL" id="SJPV01000006">
    <property type="protein sequence ID" value="TWU35941.1"/>
    <property type="molecule type" value="Genomic_DNA"/>
</dbReference>
<dbReference type="SUPFAM" id="SSF51395">
    <property type="entry name" value="FMN-linked oxidoreductases"/>
    <property type="match status" value="1"/>
</dbReference>
<dbReference type="AlphaFoldDB" id="A0A5C6DK20"/>
<keyword evidence="2" id="KW-1185">Reference proteome</keyword>
<evidence type="ECO:0000313" key="1">
    <source>
        <dbReference type="EMBL" id="TWU35941.1"/>
    </source>
</evidence>
<dbReference type="RefSeq" id="WP_146528004.1">
    <property type="nucleotide sequence ID" value="NZ_SJPV01000006.1"/>
</dbReference>
<evidence type="ECO:0000313" key="2">
    <source>
        <dbReference type="Proteomes" id="UP000319143"/>
    </source>
</evidence>
<reference evidence="1 2" key="1">
    <citation type="submission" date="2019-02" db="EMBL/GenBank/DDBJ databases">
        <title>Deep-cultivation of Planctomycetes and their phenomic and genomic characterization uncovers novel biology.</title>
        <authorList>
            <person name="Wiegand S."/>
            <person name="Jogler M."/>
            <person name="Boedeker C."/>
            <person name="Pinto D."/>
            <person name="Vollmers J."/>
            <person name="Rivas-Marin E."/>
            <person name="Kohn T."/>
            <person name="Peeters S.H."/>
            <person name="Heuer A."/>
            <person name="Rast P."/>
            <person name="Oberbeckmann S."/>
            <person name="Bunk B."/>
            <person name="Jeske O."/>
            <person name="Meyerdierks A."/>
            <person name="Storesund J.E."/>
            <person name="Kallscheuer N."/>
            <person name="Luecker S."/>
            <person name="Lage O.M."/>
            <person name="Pohl T."/>
            <person name="Merkel B.J."/>
            <person name="Hornburger P."/>
            <person name="Mueller R.-W."/>
            <person name="Bruemmer F."/>
            <person name="Labrenz M."/>
            <person name="Spormann A.M."/>
            <person name="Op Den Camp H."/>
            <person name="Overmann J."/>
            <person name="Amann R."/>
            <person name="Jetten M.S.M."/>
            <person name="Mascher T."/>
            <person name="Medema M.H."/>
            <person name="Devos D.P."/>
            <person name="Kaster A.-K."/>
            <person name="Ovreas L."/>
            <person name="Rohde M."/>
            <person name="Galperin M.Y."/>
            <person name="Jogler C."/>
        </authorList>
    </citation>
    <scope>NUCLEOTIDE SEQUENCE [LARGE SCALE GENOMIC DNA]</scope>
    <source>
        <strain evidence="1 2">Poly41</strain>
    </source>
</reference>
<protein>
    <submittedName>
        <fullName evidence="1">Uncharacterized protein</fullName>
    </submittedName>
</protein>
<organism evidence="1 2">
    <name type="scientific">Novipirellula artificiosorum</name>
    <dbReference type="NCBI Taxonomy" id="2528016"/>
    <lineage>
        <taxon>Bacteria</taxon>
        <taxon>Pseudomonadati</taxon>
        <taxon>Planctomycetota</taxon>
        <taxon>Planctomycetia</taxon>
        <taxon>Pirellulales</taxon>
        <taxon>Pirellulaceae</taxon>
        <taxon>Novipirellula</taxon>
    </lineage>
</organism>
<sequence length="370" mass="40865">MNHRLSPLHFLPPPVNTAWTGALLNPARGVLSRRHGEDIAMPLPLFWYDPPWYQITTDQADNLAVAVAEMDVLVAAMRSELAGPASESIFHSGRAIEADVAATPDITRRYPRILPYRSERYGLMSEDFDDCTILDLRLIMPRDLSGRFAYSPAQLQRWEATPATAPVAGGGWIHAATFPPDVVSMQHLASKIEQLRRLASSAAIFVSMGPYRMEEELPLLLAAKPDGLILRLDEILLDGLELAVLTRRAREMMDAHDAPSLPLWVVPGEITADDAVKLVALGASAVAIDAWCNALIEQTQVAQSESTTGYVSDSPHQYDPRWCEFARDQIGELTSRFLGLFESLQSVARDERLGSLSSSWVKNLGVRALR</sequence>
<accession>A0A5C6DK20</accession>
<dbReference type="Proteomes" id="UP000319143">
    <property type="component" value="Unassembled WGS sequence"/>
</dbReference>
<name>A0A5C6DK20_9BACT</name>